<dbReference type="InterPro" id="IPR041118">
    <property type="entry name" value="Rx_N"/>
</dbReference>
<dbReference type="GO" id="GO:0006952">
    <property type="term" value="P:defense response"/>
    <property type="evidence" value="ECO:0007669"/>
    <property type="project" value="UniProtKB-KW"/>
</dbReference>
<dbReference type="Gene3D" id="1.20.5.4130">
    <property type="match status" value="1"/>
</dbReference>
<keyword evidence="2" id="KW-0677">Repeat</keyword>
<evidence type="ECO:0000259" key="9">
    <source>
        <dbReference type="Pfam" id="PF25019"/>
    </source>
</evidence>
<evidence type="ECO:0000259" key="6">
    <source>
        <dbReference type="Pfam" id="PF00931"/>
    </source>
</evidence>
<dbReference type="InterPro" id="IPR058922">
    <property type="entry name" value="WHD_DRP"/>
</dbReference>
<name>A0AAV0RFP3_9ROSI</name>
<keyword evidence="3" id="KW-0547">Nucleotide-binding</keyword>
<dbReference type="InterPro" id="IPR027417">
    <property type="entry name" value="P-loop_NTPase"/>
</dbReference>
<dbReference type="EMBL" id="CAMGYJ010000010">
    <property type="protein sequence ID" value="CAI0555252.1"/>
    <property type="molecule type" value="Genomic_DNA"/>
</dbReference>
<dbReference type="SUPFAM" id="SSF52047">
    <property type="entry name" value="RNI-like"/>
    <property type="match status" value="1"/>
</dbReference>
<dbReference type="InterPro" id="IPR056789">
    <property type="entry name" value="LRR_R13L1-DRL21"/>
</dbReference>
<dbReference type="SUPFAM" id="SSF52540">
    <property type="entry name" value="P-loop containing nucleoside triphosphate hydrolases"/>
    <property type="match status" value="1"/>
</dbReference>
<evidence type="ECO:0000259" key="8">
    <source>
        <dbReference type="Pfam" id="PF23559"/>
    </source>
</evidence>
<gene>
    <name evidence="10" type="ORF">LITE_LOCUS47537</name>
</gene>
<proteinExistence type="predicted"/>
<evidence type="ECO:0000256" key="2">
    <source>
        <dbReference type="ARBA" id="ARBA00022737"/>
    </source>
</evidence>
<evidence type="ECO:0000259" key="7">
    <source>
        <dbReference type="Pfam" id="PF18052"/>
    </source>
</evidence>
<feature type="domain" description="Disease resistance protein winged helix" evidence="8">
    <location>
        <begin position="445"/>
        <end position="519"/>
    </location>
</feature>
<evidence type="ECO:0000256" key="3">
    <source>
        <dbReference type="ARBA" id="ARBA00022741"/>
    </source>
</evidence>
<sequence>MEVIGTALLSAVFEQLMEKLASRSSLNFVRETQVLNKLKKWEGMLAAIHAVLDDADEKKLENEFVGKWVSKLHDLAFDVDDLLDEFAAEAQRRREPDQKKKKKRSKVIRKFLPSISGFRFNSEMDSKIEQVSGRLQQLIEERNVLGLGETVAGKGKSMKKKKKQQLPPPTTSLVNEATIWGRDKDKDAVMELLRMEEGEEENNGRKRFNVVSITGMGGIGKTSLAQLVYNDESLSSEFSFKAWVSLGGDFDPEAITRTILDGSPRGGEDLNFLQLKLKEKLLGKKFLIVLDDVWTHRYTDWTLLCNPLEFGALGSRIIVTTRLQDVAKMVGTPAGDQGYALRQLEYDDCLSVFLYHALDASNFDVHPGLEEYGKAIVRKCRGLPLAAKVIGGLLRGEHNVDVWQEVLRSSLWESSVVKTNILPALMLSYDHLPSHLKLCFAYCAVFPKGYVFDDEELVLLWMAEGFLQQQPKNNNNNSKHPKELGHEYLHVLVSRSFFEQSGASSASQYVMHDMMSDLARFVSSGICSNLDDSHCDESRVRHLAFAQRYYDSWLRFGILEKTKQLRTFLPVGLSQHSNSYYLSTKVVHDFVPKLKRLRVLSFARYKVKELPDTIGGLKHLRMLNLSFTDIATLPESTGKLFNLQTLLLKGCRELSTLPLSLGDLINLECLDVRGASKLSEIPIEVLNLPMLKFLPVFMVSAAENGIAISKLSKFNPLQGSFLIEGLHNVLNARYAELVGLKAKKAIGGLVFDWSGDPDDSSRDETIDFQVLESLEPHVDVLGVKIHSYGGSKLPGWMGDSSFSNLMTLSFVHCQRITSLPHFGQLASLKKLVVVECSNLVGFPTNLPSLNELCIRGCRAIILQASNVDDGNVVLPSLVTCRIERIAGLVTLDETFLQDLPTLENLEIRGCPNLECLWYGTSNPAHPISLTSLAVWDCASLVSLTGLEHETLLPRSLETLKIRACHHLKKLTSHFDNLTYLSVLHILDCSNLTSFFSSGGGRELPGGLQELAIQGCGSLESLPMVPHGHNARLEKLTIEMPVSLKQPWIPKGEFPESLKYIEITKWTSLLLQRLQQSKLPQLTRLVMGDSPDVQSTPDLYQWNLLLSTPSAALTELHIWGCENLTSLPDQAMLTLTSLRSLYIFGCGNLELLTHGGRGLPSSLDFLLVDECPALRQPISEWRLYTLTSLHQLTIIGPNPATDMVSSLPDDDDGGGGSRLLLLPPSLTHLTVVGFKNLRSISSGGIHTLTSLQQLSIEGCFRLQDFPKRGFPPTLGSLWIYKCPLIGRKCLREKGAYWPILKDIPHLNVRD</sequence>
<dbReference type="Pfam" id="PF23559">
    <property type="entry name" value="WHD_DRP"/>
    <property type="match status" value="1"/>
</dbReference>
<keyword evidence="4" id="KW-0611">Plant defense</keyword>
<accession>A0AAV0RFP3</accession>
<dbReference type="SUPFAM" id="SSF52058">
    <property type="entry name" value="L domain-like"/>
    <property type="match status" value="1"/>
</dbReference>
<dbReference type="Gene3D" id="3.40.50.300">
    <property type="entry name" value="P-loop containing nucleotide triphosphate hydrolases"/>
    <property type="match status" value="1"/>
</dbReference>
<feature type="domain" description="Disease resistance N-terminal" evidence="7">
    <location>
        <begin position="15"/>
        <end position="102"/>
    </location>
</feature>
<dbReference type="GO" id="GO:0051707">
    <property type="term" value="P:response to other organism"/>
    <property type="evidence" value="ECO:0007669"/>
    <property type="project" value="UniProtKB-ARBA"/>
</dbReference>
<dbReference type="Proteomes" id="UP001154282">
    <property type="component" value="Unassembled WGS sequence"/>
</dbReference>
<dbReference type="InterPro" id="IPR036388">
    <property type="entry name" value="WH-like_DNA-bd_sf"/>
</dbReference>
<dbReference type="Gene3D" id="3.80.10.10">
    <property type="entry name" value="Ribonuclease Inhibitor"/>
    <property type="match status" value="2"/>
</dbReference>
<dbReference type="PRINTS" id="PR00364">
    <property type="entry name" value="DISEASERSIST"/>
</dbReference>
<dbReference type="PANTHER" id="PTHR36766:SF51">
    <property type="entry name" value="DISEASE RESISTANCE RPP13-LIKE PROTEIN 1"/>
    <property type="match status" value="1"/>
</dbReference>
<evidence type="ECO:0008006" key="12">
    <source>
        <dbReference type="Google" id="ProtNLM"/>
    </source>
</evidence>
<keyword evidence="5" id="KW-0067">ATP-binding</keyword>
<protein>
    <recommendedName>
        <fullName evidence="12">Disease resistance RPP13-like protein 1</fullName>
    </recommendedName>
</protein>
<keyword evidence="11" id="KW-1185">Reference proteome</keyword>
<dbReference type="Pfam" id="PF25019">
    <property type="entry name" value="LRR_R13L1-DRL21"/>
    <property type="match status" value="1"/>
</dbReference>
<reference evidence="10" key="1">
    <citation type="submission" date="2022-08" db="EMBL/GenBank/DDBJ databases">
        <authorList>
            <person name="Gutierrez-Valencia J."/>
        </authorList>
    </citation>
    <scope>NUCLEOTIDE SEQUENCE</scope>
</reference>
<feature type="domain" description="NB-ARC" evidence="6">
    <location>
        <begin position="204"/>
        <end position="357"/>
    </location>
</feature>
<dbReference type="Gene3D" id="1.10.10.10">
    <property type="entry name" value="Winged helix-like DNA-binding domain superfamily/Winged helix DNA-binding domain"/>
    <property type="match status" value="1"/>
</dbReference>
<dbReference type="PANTHER" id="PTHR36766">
    <property type="entry name" value="PLANT BROAD-SPECTRUM MILDEW RESISTANCE PROTEIN RPW8"/>
    <property type="match status" value="1"/>
</dbReference>
<keyword evidence="1" id="KW-0433">Leucine-rich repeat</keyword>
<organism evidence="10 11">
    <name type="scientific">Linum tenue</name>
    <dbReference type="NCBI Taxonomy" id="586396"/>
    <lineage>
        <taxon>Eukaryota</taxon>
        <taxon>Viridiplantae</taxon>
        <taxon>Streptophyta</taxon>
        <taxon>Embryophyta</taxon>
        <taxon>Tracheophyta</taxon>
        <taxon>Spermatophyta</taxon>
        <taxon>Magnoliopsida</taxon>
        <taxon>eudicotyledons</taxon>
        <taxon>Gunneridae</taxon>
        <taxon>Pentapetalae</taxon>
        <taxon>rosids</taxon>
        <taxon>fabids</taxon>
        <taxon>Malpighiales</taxon>
        <taxon>Linaceae</taxon>
        <taxon>Linum</taxon>
    </lineage>
</organism>
<evidence type="ECO:0000256" key="4">
    <source>
        <dbReference type="ARBA" id="ARBA00022821"/>
    </source>
</evidence>
<dbReference type="Pfam" id="PF00931">
    <property type="entry name" value="NB-ARC"/>
    <property type="match status" value="1"/>
</dbReference>
<evidence type="ECO:0000313" key="10">
    <source>
        <dbReference type="EMBL" id="CAI0555252.1"/>
    </source>
</evidence>
<dbReference type="InterPro" id="IPR032675">
    <property type="entry name" value="LRR_dom_sf"/>
</dbReference>
<dbReference type="Pfam" id="PF18052">
    <property type="entry name" value="Rx_N"/>
    <property type="match status" value="1"/>
</dbReference>
<comment type="caution">
    <text evidence="10">The sequence shown here is derived from an EMBL/GenBank/DDBJ whole genome shotgun (WGS) entry which is preliminary data.</text>
</comment>
<dbReference type="InterPro" id="IPR002182">
    <property type="entry name" value="NB-ARC"/>
</dbReference>
<evidence type="ECO:0000313" key="11">
    <source>
        <dbReference type="Proteomes" id="UP001154282"/>
    </source>
</evidence>
<evidence type="ECO:0000256" key="1">
    <source>
        <dbReference type="ARBA" id="ARBA00022614"/>
    </source>
</evidence>
<dbReference type="GO" id="GO:0005524">
    <property type="term" value="F:ATP binding"/>
    <property type="evidence" value="ECO:0007669"/>
    <property type="project" value="UniProtKB-KW"/>
</dbReference>
<dbReference type="GO" id="GO:0043531">
    <property type="term" value="F:ADP binding"/>
    <property type="evidence" value="ECO:0007669"/>
    <property type="project" value="InterPro"/>
</dbReference>
<dbReference type="FunFam" id="1.10.10.10:FF:000322">
    <property type="entry name" value="Probable disease resistance protein At1g63360"/>
    <property type="match status" value="1"/>
</dbReference>
<feature type="domain" description="R13L1/DRL21-like LRR repeat region" evidence="9">
    <location>
        <begin position="708"/>
        <end position="836"/>
    </location>
</feature>
<evidence type="ECO:0000256" key="5">
    <source>
        <dbReference type="ARBA" id="ARBA00022840"/>
    </source>
</evidence>